<organism evidence="2 3">
    <name type="scientific">Leuconostoc garlicum</name>
    <dbReference type="NCBI Taxonomy" id="255248"/>
    <lineage>
        <taxon>Bacteria</taxon>
        <taxon>Bacillati</taxon>
        <taxon>Bacillota</taxon>
        <taxon>Bacilli</taxon>
        <taxon>Lactobacillales</taxon>
        <taxon>Lactobacillaceae</taxon>
        <taxon>Leuconostoc</taxon>
    </lineage>
</organism>
<keyword evidence="1" id="KW-0175">Coiled coil</keyword>
<evidence type="ECO:0000313" key="2">
    <source>
        <dbReference type="EMBL" id="AQN79369.1"/>
    </source>
</evidence>
<keyword evidence="3" id="KW-1185">Reference proteome</keyword>
<dbReference type="Proteomes" id="UP000188147">
    <property type="component" value="Chromosome"/>
</dbReference>
<proteinExistence type="predicted"/>
<reference evidence="2 3" key="1">
    <citation type="submission" date="2016-06" db="EMBL/GenBank/DDBJ databases">
        <authorList>
            <person name="Kim H.J."/>
        </authorList>
    </citation>
    <scope>NUCLEOTIDE SEQUENCE [LARGE SCALE GENOMIC DNA]</scope>
    <source>
        <strain evidence="2 3">KFRI01</strain>
    </source>
</reference>
<accession>A0ABN4WR06</accession>
<dbReference type="RefSeq" id="WP_077282084.1">
    <property type="nucleotide sequence ID" value="NZ_CP016329.1"/>
</dbReference>
<evidence type="ECO:0000313" key="3">
    <source>
        <dbReference type="Proteomes" id="UP000188147"/>
    </source>
</evidence>
<protein>
    <submittedName>
        <fullName evidence="2">Uncharacterized protein</fullName>
    </submittedName>
</protein>
<name>A0ABN4WR06_9LACO</name>
<feature type="coiled-coil region" evidence="1">
    <location>
        <begin position="44"/>
        <end position="101"/>
    </location>
</feature>
<dbReference type="EMBL" id="CP016329">
    <property type="protein sequence ID" value="AQN79369.1"/>
    <property type="molecule type" value="Genomic_DNA"/>
</dbReference>
<gene>
    <name evidence="2" type="ORF">A9176_02805</name>
</gene>
<sequence>MKNLVTKIALPGAILAFAMVLFGGTAYAYENFKLWQNSTGKQHRSEIQNSIDELARRIKVLKEQRASLENVLQEKLQTSDVVQVKQKIEAKDSEIQRLNDELKSKGKMIDISTAENDHNAEINAAETALILKKWTIFIQSVK</sequence>
<evidence type="ECO:0000256" key="1">
    <source>
        <dbReference type="SAM" id="Coils"/>
    </source>
</evidence>